<dbReference type="GO" id="GO:0015074">
    <property type="term" value="P:DNA integration"/>
    <property type="evidence" value="ECO:0007669"/>
    <property type="project" value="InterPro"/>
</dbReference>
<dbReference type="Proteomes" id="UP000238523">
    <property type="component" value="Chromosome"/>
</dbReference>
<dbReference type="AlphaFoldDB" id="A0A2K9Z6U8"/>
<organism evidence="3 4">
    <name type="scientific">Rhizobium leguminosarum</name>
    <dbReference type="NCBI Taxonomy" id="384"/>
    <lineage>
        <taxon>Bacteria</taxon>
        <taxon>Pseudomonadati</taxon>
        <taxon>Pseudomonadota</taxon>
        <taxon>Alphaproteobacteria</taxon>
        <taxon>Hyphomicrobiales</taxon>
        <taxon>Rhizobiaceae</taxon>
        <taxon>Rhizobium/Agrobacterium group</taxon>
        <taxon>Rhizobium</taxon>
    </lineage>
</organism>
<accession>A0A2K9Z6U8</accession>
<feature type="domain" description="Integrase catalytic" evidence="2">
    <location>
        <begin position="311"/>
        <end position="527"/>
    </location>
</feature>
<dbReference type="EMBL" id="CP025012">
    <property type="protein sequence ID" value="AUW43962.1"/>
    <property type="molecule type" value="Genomic_DNA"/>
</dbReference>
<dbReference type="SUPFAM" id="SSF53098">
    <property type="entry name" value="Ribonuclease H-like"/>
    <property type="match status" value="1"/>
</dbReference>
<dbReference type="Gene3D" id="3.30.420.10">
    <property type="entry name" value="Ribonuclease H-like superfamily/Ribonuclease H"/>
    <property type="match status" value="1"/>
</dbReference>
<evidence type="ECO:0000313" key="3">
    <source>
        <dbReference type="EMBL" id="AUW43962.1"/>
    </source>
</evidence>
<dbReference type="InterPro" id="IPR012337">
    <property type="entry name" value="RNaseH-like_sf"/>
</dbReference>
<evidence type="ECO:0000259" key="2">
    <source>
        <dbReference type="PROSITE" id="PS50994"/>
    </source>
</evidence>
<evidence type="ECO:0000313" key="4">
    <source>
        <dbReference type="Proteomes" id="UP000238523"/>
    </source>
</evidence>
<feature type="compositionally biased region" description="Polar residues" evidence="1">
    <location>
        <begin position="762"/>
        <end position="771"/>
    </location>
</feature>
<feature type="region of interest" description="Disordered" evidence="1">
    <location>
        <begin position="740"/>
        <end position="771"/>
    </location>
</feature>
<feature type="region of interest" description="Disordered" evidence="1">
    <location>
        <begin position="152"/>
        <end position="184"/>
    </location>
</feature>
<sequence length="771" mass="87716">MTFNPVPARIFQHAHIHLSCDDRFSYKNANFIPIHRDKDGWRFRSEDDFKHEIFLPHHEVYWKLASNEASITYNWHHTEVSKLRLLFGDRVFSDFSEKKQKQALFYEKLVLRYDDEVEALGHKPRWSEYELAEKLRHYTNLIDDEANAAAQQAAGADIEESEEGSAKSKKPRKKRSDQTVTVQRSSAPTVKTFWRKHKLYHECGMDVLALVHRHHGPGPKLHAFDKEAVLFAYTEARNFLDRLKPKYAKVYAGYIAKLKKHNKGKATPLAHVSRKKFVAMIKRFDAYEVTAARYGEAYAIKKFQRIARSYDIIRPGQRVEMDHFKVDLMSLLVETGLWMGLPEAMQKVIEDRRIHFVGIIDVATRYVLALKASLNPKAASAKAALRMMMTDKTALSDYVGSKTPWIGKLFPTAVYSDNGSEFISEQTQSVFRNSGMTNLRPKAGAPKRRPFIESLFHTIGPMITAYFDGRTFSSVEEKGDYDPVLNSTLAVEELIKIFIFAICDVYHRKPHSGLGGNSPHNAWVQAIQDYDVRHPPGDAQMINIFGERFTRTMGDHGVTFMGLTFNSDRLHDLRTTLGEVEINIKVDYEFAYCILAQGPDGWFPVPNTSGLDRNVTVWEWIEVRKQRLAVNEMYAKEGMDIYYDGLNRLRSIGLAATLRANIGPRAPTQADMEAIDRELFGKWVVTPVQANPVLQPEILLADDPLRRGSVEPMPPPRQAITMAEVMAMVGAGEDDIPAISAPRKLVGAPSRVDSAETDETPRSNFQYDGED</sequence>
<reference evidence="3 4" key="1">
    <citation type="submission" date="2017-11" db="EMBL/GenBank/DDBJ databases">
        <title>Complete genome of Rhizobium leguminosarum Norway, an ineffective micro-symbiont.</title>
        <authorList>
            <person name="Hoffrichter A."/>
            <person name="Liang J."/>
            <person name="Brachmann A."/>
            <person name="Marin M."/>
        </authorList>
    </citation>
    <scope>NUCLEOTIDE SEQUENCE [LARGE SCALE GENOMIC DNA]</scope>
    <source>
        <strain evidence="3 4">Norway</strain>
    </source>
</reference>
<proteinExistence type="predicted"/>
<dbReference type="GO" id="GO:0003676">
    <property type="term" value="F:nucleic acid binding"/>
    <property type="evidence" value="ECO:0007669"/>
    <property type="project" value="InterPro"/>
</dbReference>
<name>A0A2K9Z6U8_RHILE</name>
<dbReference type="RefSeq" id="WP_105007060.1">
    <property type="nucleotide sequence ID" value="NZ_CP025012.1"/>
</dbReference>
<evidence type="ECO:0000256" key="1">
    <source>
        <dbReference type="SAM" id="MobiDB-lite"/>
    </source>
</evidence>
<protein>
    <recommendedName>
        <fullName evidence="2">Integrase catalytic domain-containing protein</fullName>
    </recommendedName>
</protein>
<dbReference type="InterPro" id="IPR036397">
    <property type="entry name" value="RNaseH_sf"/>
</dbReference>
<dbReference type="InterPro" id="IPR001584">
    <property type="entry name" value="Integrase_cat-core"/>
</dbReference>
<dbReference type="PROSITE" id="PS50994">
    <property type="entry name" value="INTEGRASE"/>
    <property type="match status" value="1"/>
</dbReference>
<gene>
    <name evidence="3" type="ORF">CUJ84_Chr003631</name>
</gene>